<dbReference type="EMBL" id="GBRH01212828">
    <property type="protein sequence ID" value="JAD85067.1"/>
    <property type="molecule type" value="Transcribed_RNA"/>
</dbReference>
<dbReference type="PROSITE" id="PS51257">
    <property type="entry name" value="PROKAR_LIPOPROTEIN"/>
    <property type="match status" value="1"/>
</dbReference>
<reference evidence="2" key="2">
    <citation type="journal article" date="2015" name="Data Brief">
        <title>Shoot transcriptome of the giant reed, Arundo donax.</title>
        <authorList>
            <person name="Barrero R.A."/>
            <person name="Guerrero F.D."/>
            <person name="Moolhuijzen P."/>
            <person name="Goolsby J.A."/>
            <person name="Tidwell J."/>
            <person name="Bellgard S.E."/>
            <person name="Bellgard M.I."/>
        </authorList>
    </citation>
    <scope>NUCLEOTIDE SEQUENCE</scope>
    <source>
        <tissue evidence="2">Shoot tissue taken approximately 20 cm above the soil surface</tissue>
    </source>
</reference>
<reference evidence="2" key="1">
    <citation type="submission" date="2014-09" db="EMBL/GenBank/DDBJ databases">
        <authorList>
            <person name="Magalhaes I.L.F."/>
            <person name="Oliveira U."/>
            <person name="Santos F.R."/>
            <person name="Vidigal T.H.D.A."/>
            <person name="Brescovit A.D."/>
            <person name="Santos A.J."/>
        </authorList>
    </citation>
    <scope>NUCLEOTIDE SEQUENCE</scope>
    <source>
        <tissue evidence="2">Shoot tissue taken approximately 20 cm above the soil surface</tissue>
    </source>
</reference>
<dbReference type="AlphaFoldDB" id="A0A0A9DMU0"/>
<feature type="chain" id="PRO_5002063948" evidence="1">
    <location>
        <begin position="27"/>
        <end position="87"/>
    </location>
</feature>
<keyword evidence="1" id="KW-0732">Signal</keyword>
<evidence type="ECO:0000256" key="1">
    <source>
        <dbReference type="SAM" id="SignalP"/>
    </source>
</evidence>
<organism evidence="2">
    <name type="scientific">Arundo donax</name>
    <name type="common">Giant reed</name>
    <name type="synonym">Donax arundinaceus</name>
    <dbReference type="NCBI Taxonomy" id="35708"/>
    <lineage>
        <taxon>Eukaryota</taxon>
        <taxon>Viridiplantae</taxon>
        <taxon>Streptophyta</taxon>
        <taxon>Embryophyta</taxon>
        <taxon>Tracheophyta</taxon>
        <taxon>Spermatophyta</taxon>
        <taxon>Magnoliopsida</taxon>
        <taxon>Liliopsida</taxon>
        <taxon>Poales</taxon>
        <taxon>Poaceae</taxon>
        <taxon>PACMAD clade</taxon>
        <taxon>Arundinoideae</taxon>
        <taxon>Arundineae</taxon>
        <taxon>Arundo</taxon>
    </lineage>
</organism>
<name>A0A0A9DMU0_ARUDO</name>
<proteinExistence type="predicted"/>
<evidence type="ECO:0000313" key="2">
    <source>
        <dbReference type="EMBL" id="JAD85067.1"/>
    </source>
</evidence>
<feature type="signal peptide" evidence="1">
    <location>
        <begin position="1"/>
        <end position="26"/>
    </location>
</feature>
<protein>
    <submittedName>
        <fullName evidence="2">UREA</fullName>
    </submittedName>
</protein>
<accession>A0A0A9DMU0</accession>
<sequence length="87" mass="9891">MYKTEMPKTVLLHLFYCSLISSFVSCNVCIVTTAPEKLFCIKARQGIDIFRILIDQYTSISIFKIKILFMVDTLPYASLVPHPVKSG</sequence>